<dbReference type="EMBL" id="NAJO01000049">
    <property type="protein sequence ID" value="OQN97953.1"/>
    <property type="molecule type" value="Genomic_DNA"/>
</dbReference>
<sequence>MASQASLQLAPFLDEYSSRLRISSASKILCFSSPLQDVVQPWCSSNLDSHSQPASLASLPSTQAFNSTWSEPESHYTHIFAQLSSDLKTSVKMLKFLHFSLVWKGIAVVLPPQGGEGEVGGEKVDLAKLIELGGFEPGKVRVVDGGKGEVAFAMKWDLLSA</sequence>
<reference evidence="2" key="1">
    <citation type="submission" date="2017-03" db="EMBL/GenBank/DDBJ databases">
        <title>Genomes of endolithic fungi from Antarctica.</title>
        <authorList>
            <person name="Coleine C."/>
            <person name="Masonjones S."/>
            <person name="Stajich J.E."/>
        </authorList>
    </citation>
    <scope>NUCLEOTIDE SEQUENCE [LARGE SCALE GENOMIC DNA]</scope>
    <source>
        <strain evidence="2">CCFEE 5527</strain>
    </source>
</reference>
<dbReference type="AlphaFoldDB" id="A0A1V8SFT5"/>
<comment type="caution">
    <text evidence="1">The sequence shown here is derived from an EMBL/GenBank/DDBJ whole genome shotgun (WGS) entry which is preliminary data.</text>
</comment>
<gene>
    <name evidence="1" type="ORF">B0A48_16258</name>
</gene>
<accession>A0A1V8SFT5</accession>
<protein>
    <submittedName>
        <fullName evidence="1">Uncharacterized protein</fullName>
    </submittedName>
</protein>
<name>A0A1V8SFT5_9PEZI</name>
<proteinExistence type="predicted"/>
<dbReference type="Proteomes" id="UP000192596">
    <property type="component" value="Unassembled WGS sequence"/>
</dbReference>
<organism evidence="1 2">
    <name type="scientific">Cryoendolithus antarcticus</name>
    <dbReference type="NCBI Taxonomy" id="1507870"/>
    <lineage>
        <taxon>Eukaryota</taxon>
        <taxon>Fungi</taxon>
        <taxon>Dikarya</taxon>
        <taxon>Ascomycota</taxon>
        <taxon>Pezizomycotina</taxon>
        <taxon>Dothideomycetes</taxon>
        <taxon>Dothideomycetidae</taxon>
        <taxon>Cladosporiales</taxon>
        <taxon>Cladosporiaceae</taxon>
        <taxon>Cryoendolithus</taxon>
    </lineage>
</organism>
<evidence type="ECO:0000313" key="2">
    <source>
        <dbReference type="Proteomes" id="UP000192596"/>
    </source>
</evidence>
<keyword evidence="2" id="KW-1185">Reference proteome</keyword>
<dbReference type="InParanoid" id="A0A1V8SFT5"/>
<evidence type="ECO:0000313" key="1">
    <source>
        <dbReference type="EMBL" id="OQN97953.1"/>
    </source>
</evidence>